<dbReference type="EC" id="2.7.7.49" evidence="1"/>
<evidence type="ECO:0000256" key="8">
    <source>
        <dbReference type="ARBA" id="ARBA00022918"/>
    </source>
</evidence>
<dbReference type="GO" id="GO:0003676">
    <property type="term" value="F:nucleic acid binding"/>
    <property type="evidence" value="ECO:0007669"/>
    <property type="project" value="InterPro"/>
</dbReference>
<dbReference type="InterPro" id="IPR041588">
    <property type="entry name" value="Integrase_H2C2"/>
</dbReference>
<reference evidence="12" key="1">
    <citation type="submission" date="2020-11" db="EMBL/GenBank/DDBJ databases">
        <authorList>
            <person name="Whiteford S."/>
        </authorList>
    </citation>
    <scope>NUCLEOTIDE SEQUENCE</scope>
</reference>
<dbReference type="InterPro" id="IPR050951">
    <property type="entry name" value="Retrovirus_Pol_polyprotein"/>
</dbReference>
<dbReference type="GO" id="GO:0004519">
    <property type="term" value="F:endonuclease activity"/>
    <property type="evidence" value="ECO:0007669"/>
    <property type="project" value="UniProtKB-KW"/>
</dbReference>
<accession>A0A8S4G6R9</accession>
<dbReference type="PROSITE" id="PS50994">
    <property type="entry name" value="INTEGRASE"/>
    <property type="match status" value="1"/>
</dbReference>
<feature type="compositionally biased region" description="Basic residues" evidence="9">
    <location>
        <begin position="83"/>
        <end position="96"/>
    </location>
</feature>
<dbReference type="FunFam" id="3.30.420.10:FF:000032">
    <property type="entry name" value="Retrovirus-related Pol polyprotein from transposon 297-like Protein"/>
    <property type="match status" value="1"/>
</dbReference>
<dbReference type="Pfam" id="PF00078">
    <property type="entry name" value="RVT_1"/>
    <property type="match status" value="1"/>
</dbReference>
<evidence type="ECO:0000259" key="11">
    <source>
        <dbReference type="PROSITE" id="PS50994"/>
    </source>
</evidence>
<dbReference type="AlphaFoldDB" id="A0A8S4G6R9"/>
<dbReference type="CDD" id="cd01647">
    <property type="entry name" value="RT_LTR"/>
    <property type="match status" value="1"/>
</dbReference>
<feature type="compositionally biased region" description="Acidic residues" evidence="9">
    <location>
        <begin position="1153"/>
        <end position="1166"/>
    </location>
</feature>
<evidence type="ECO:0000256" key="6">
    <source>
        <dbReference type="ARBA" id="ARBA00022759"/>
    </source>
</evidence>
<dbReference type="GO" id="GO:0006508">
    <property type="term" value="P:proteolysis"/>
    <property type="evidence" value="ECO:0007669"/>
    <property type="project" value="UniProtKB-KW"/>
</dbReference>
<feature type="compositionally biased region" description="Low complexity" evidence="9">
    <location>
        <begin position="65"/>
        <end position="80"/>
    </location>
</feature>
<keyword evidence="6" id="KW-0255">Endonuclease</keyword>
<dbReference type="PANTHER" id="PTHR37984:SF5">
    <property type="entry name" value="PROTEIN NYNRIN-LIKE"/>
    <property type="match status" value="1"/>
</dbReference>
<evidence type="ECO:0000256" key="3">
    <source>
        <dbReference type="ARBA" id="ARBA00022679"/>
    </source>
</evidence>
<keyword evidence="5" id="KW-0540">Nuclease</keyword>
<feature type="region of interest" description="Disordered" evidence="9">
    <location>
        <begin position="1144"/>
        <end position="1166"/>
    </location>
</feature>
<proteinExistence type="predicted"/>
<dbReference type="Gene3D" id="3.30.420.10">
    <property type="entry name" value="Ribonuclease H-like superfamily/Ribonuclease H"/>
    <property type="match status" value="1"/>
</dbReference>
<dbReference type="EMBL" id="CAJHNJ030000082">
    <property type="protein sequence ID" value="CAG9134612.1"/>
    <property type="molecule type" value="Genomic_DNA"/>
</dbReference>
<gene>
    <name evidence="12" type="ORF">PLXY2_LOCUS12906</name>
</gene>
<dbReference type="FunFam" id="1.10.340.70:FF:000001">
    <property type="entry name" value="Retrovirus-related Pol polyprotein from transposon gypsy-like Protein"/>
    <property type="match status" value="1"/>
</dbReference>
<dbReference type="FunFam" id="3.10.10.10:FF:000007">
    <property type="entry name" value="Retrovirus-related Pol polyprotein from transposon 17.6-like Protein"/>
    <property type="match status" value="1"/>
</dbReference>
<feature type="domain" description="Integrase catalytic" evidence="11">
    <location>
        <begin position="857"/>
        <end position="1021"/>
    </location>
</feature>
<evidence type="ECO:0000256" key="7">
    <source>
        <dbReference type="ARBA" id="ARBA00022801"/>
    </source>
</evidence>
<dbReference type="InterPro" id="IPR012337">
    <property type="entry name" value="RNaseH-like_sf"/>
</dbReference>
<dbReference type="GO" id="GO:0042575">
    <property type="term" value="C:DNA polymerase complex"/>
    <property type="evidence" value="ECO:0007669"/>
    <property type="project" value="UniProtKB-ARBA"/>
</dbReference>
<dbReference type="InterPro" id="IPR001584">
    <property type="entry name" value="Integrase_cat-core"/>
</dbReference>
<protein>
    <recommendedName>
        <fullName evidence="1">RNA-directed DNA polymerase</fullName>
        <ecNumber evidence="1">2.7.7.49</ecNumber>
    </recommendedName>
</protein>
<feature type="compositionally biased region" description="Low complexity" evidence="9">
    <location>
        <begin position="97"/>
        <end position="116"/>
    </location>
</feature>
<evidence type="ECO:0000256" key="9">
    <source>
        <dbReference type="SAM" id="MobiDB-lite"/>
    </source>
</evidence>
<evidence type="ECO:0000313" key="12">
    <source>
        <dbReference type="EMBL" id="CAG9134612.1"/>
    </source>
</evidence>
<sequence>MSSSDTSRYTPPMGERDKLDRTGEESRRSRSRRRINKTRRHRRSVTRSNRRQSKRETYRKRSRSRLTTTTDTTDSTTPDRTLARKRSMHRSRRRRCLSSTDSSNSCDSSSDSSYPSSKRRRRSRSKIRSDHREKRRRMFSGPNKEREFMDNFVRLMNNKGNPFEGAHNVIPEFDPDTHSQSAADWIRKVNETARIYGWSDKQIVYYAIPKLAGQAKKWYQGRSSVDLSWNQWQKKIIKTFPDDRNYADRLSEMLNRRSKREESLEEYFHEKARLVKMCGITGRNAVDCIVTGNAASNNNNENKSDNTQNVLQITSTEQLNSKYFKSVTLDNVPCSAYIDFGSQCTLVQEKVADSLRLQGTNLPKSKLMGRGIKFDKGERLLSETKQINVNVIDVTNSSQNSSICTDKEPITLEMLNIGPKVTESGIIMLLDLLNNFRDCFALNLRELGFTSITQMTLHLNDNTPVTYRPYRLPFSERAKVREMVGNLLDNGIIQESQSAYASPIVLVRKKNNEYRMCVDYRALNRKTVKDSYPMPVIDDQLDRLSGKSYFTSLDLASGYHQIPVAEESRHLTAFVTPDGHYEYLRMPFGLVNAPAVFQSMINKALGADRFELAIPYLDDLLSTGSTFQEAFSKLERILQLLRKANLTLNLKKCFFFQSHISYLGYEISEKGLKPGEEKIKAVSEFPRPTNVHQIRQFEYNFSIEYRPGHSMQHVDALSRNPVTPPSREEELEVLNITATDWLHTVQMTDPRIKHIKAILETPEVDLKDISDNYSLRDGKVYRRVGSKLKWVVPNSARWRICQLNHDEAGHFSTEKTLEKIRNDYWFPKMNRFVKKYVEACINCAYNKEMSGKKTGYLHPIPKVNAIFHTIHMDHLGPFIKSKKGNTYILGVIDGFSKFIFVRPVRNTRSKTTIKVLEDIFATFGSPKIIISDQGTSFSSSEFKTFISSIGIKHVFNAVATPRANGQIERYNRTILNSLAAMNHGQDEKDWDSNVAKLQWSLNNTVNKSTGKTPAEIVFGQTTNSQSEGILKGALQTEEQISDSDRLEMRKSVQNRIEERQTKMKENFDKTRGPTRIFKEGDLVMIPNNNPDKGKSKKLAPKFRGPFRVSGVLDKDRYEVCSISGHSKRRYKNIYAADHLKPWITMSHPPLESEGSDEDDSESDNSQ</sequence>
<dbReference type="PROSITE" id="PS50878">
    <property type="entry name" value="RT_POL"/>
    <property type="match status" value="1"/>
</dbReference>
<dbReference type="PANTHER" id="PTHR37984">
    <property type="entry name" value="PROTEIN CBG26694"/>
    <property type="match status" value="1"/>
</dbReference>
<dbReference type="Gene3D" id="3.30.70.270">
    <property type="match status" value="1"/>
</dbReference>
<feature type="compositionally biased region" description="Basic residues" evidence="9">
    <location>
        <begin position="117"/>
        <end position="126"/>
    </location>
</feature>
<feature type="compositionally biased region" description="Basic and acidic residues" evidence="9">
    <location>
        <begin position="14"/>
        <end position="28"/>
    </location>
</feature>
<feature type="domain" description="Reverse transcriptase" evidence="10">
    <location>
        <begin position="488"/>
        <end position="667"/>
    </location>
</feature>
<evidence type="ECO:0000256" key="4">
    <source>
        <dbReference type="ARBA" id="ARBA00022695"/>
    </source>
</evidence>
<evidence type="ECO:0000256" key="1">
    <source>
        <dbReference type="ARBA" id="ARBA00012493"/>
    </source>
</evidence>
<dbReference type="SUPFAM" id="SSF53098">
    <property type="entry name" value="Ribonuclease H-like"/>
    <property type="match status" value="1"/>
</dbReference>
<feature type="compositionally biased region" description="Basic residues" evidence="9">
    <location>
        <begin position="29"/>
        <end position="64"/>
    </location>
</feature>
<feature type="region of interest" description="Disordered" evidence="9">
    <location>
        <begin position="1"/>
        <end position="144"/>
    </location>
</feature>
<keyword evidence="7" id="KW-0378">Hydrolase</keyword>
<comment type="caution">
    <text evidence="12">The sequence shown here is derived from an EMBL/GenBank/DDBJ whole genome shotgun (WGS) entry which is preliminary data.</text>
</comment>
<dbReference type="InterPro" id="IPR000477">
    <property type="entry name" value="RT_dom"/>
</dbReference>
<evidence type="ECO:0000313" key="13">
    <source>
        <dbReference type="Proteomes" id="UP000653454"/>
    </source>
</evidence>
<organism evidence="12 13">
    <name type="scientific">Plutella xylostella</name>
    <name type="common">Diamondback moth</name>
    <name type="synonym">Plutella maculipennis</name>
    <dbReference type="NCBI Taxonomy" id="51655"/>
    <lineage>
        <taxon>Eukaryota</taxon>
        <taxon>Metazoa</taxon>
        <taxon>Ecdysozoa</taxon>
        <taxon>Arthropoda</taxon>
        <taxon>Hexapoda</taxon>
        <taxon>Insecta</taxon>
        <taxon>Pterygota</taxon>
        <taxon>Neoptera</taxon>
        <taxon>Endopterygota</taxon>
        <taxon>Lepidoptera</taxon>
        <taxon>Glossata</taxon>
        <taxon>Ditrysia</taxon>
        <taxon>Yponomeutoidea</taxon>
        <taxon>Plutellidae</taxon>
        <taxon>Plutella</taxon>
    </lineage>
</organism>
<evidence type="ECO:0000259" key="10">
    <source>
        <dbReference type="PROSITE" id="PS50878"/>
    </source>
</evidence>
<dbReference type="GO" id="GO:0003964">
    <property type="term" value="F:RNA-directed DNA polymerase activity"/>
    <property type="evidence" value="ECO:0007669"/>
    <property type="project" value="UniProtKB-KW"/>
</dbReference>
<keyword evidence="3" id="KW-0808">Transferase</keyword>
<evidence type="ECO:0000256" key="2">
    <source>
        <dbReference type="ARBA" id="ARBA00022670"/>
    </source>
</evidence>
<dbReference type="Pfam" id="PF00665">
    <property type="entry name" value="rve"/>
    <property type="match status" value="1"/>
</dbReference>
<keyword evidence="13" id="KW-1185">Reference proteome</keyword>
<dbReference type="GO" id="GO:0015074">
    <property type="term" value="P:DNA integration"/>
    <property type="evidence" value="ECO:0007669"/>
    <property type="project" value="InterPro"/>
</dbReference>
<dbReference type="SUPFAM" id="SSF56672">
    <property type="entry name" value="DNA/RNA polymerases"/>
    <property type="match status" value="1"/>
</dbReference>
<dbReference type="Gene3D" id="1.10.340.70">
    <property type="match status" value="1"/>
</dbReference>
<name>A0A8S4G6R9_PLUXY</name>
<dbReference type="InterPro" id="IPR043502">
    <property type="entry name" value="DNA/RNA_pol_sf"/>
</dbReference>
<dbReference type="Gene3D" id="3.10.10.10">
    <property type="entry name" value="HIV Type 1 Reverse Transcriptase, subunit A, domain 1"/>
    <property type="match status" value="1"/>
</dbReference>
<keyword evidence="4" id="KW-0548">Nucleotidyltransferase</keyword>
<dbReference type="InterPro" id="IPR036397">
    <property type="entry name" value="RNaseH_sf"/>
</dbReference>
<dbReference type="InterPro" id="IPR043128">
    <property type="entry name" value="Rev_trsase/Diguanyl_cyclase"/>
</dbReference>
<keyword evidence="2" id="KW-0645">Protease</keyword>
<dbReference type="Pfam" id="PF17921">
    <property type="entry name" value="Integrase_H2C2"/>
    <property type="match status" value="1"/>
</dbReference>
<evidence type="ECO:0000256" key="5">
    <source>
        <dbReference type="ARBA" id="ARBA00022722"/>
    </source>
</evidence>
<dbReference type="Proteomes" id="UP000653454">
    <property type="component" value="Unassembled WGS sequence"/>
</dbReference>
<dbReference type="GO" id="GO:0008233">
    <property type="term" value="F:peptidase activity"/>
    <property type="evidence" value="ECO:0007669"/>
    <property type="project" value="UniProtKB-KW"/>
</dbReference>
<keyword evidence="8" id="KW-0695">RNA-directed DNA polymerase</keyword>